<evidence type="ECO:0000313" key="2">
    <source>
        <dbReference type="Proteomes" id="UP001454036"/>
    </source>
</evidence>
<evidence type="ECO:0000313" key="1">
    <source>
        <dbReference type="EMBL" id="GAA0155639.1"/>
    </source>
</evidence>
<keyword evidence="2" id="KW-1185">Reference proteome</keyword>
<name>A0AAV3PV60_LITER</name>
<dbReference type="Proteomes" id="UP001454036">
    <property type="component" value="Unassembled WGS sequence"/>
</dbReference>
<accession>A0AAV3PV60</accession>
<dbReference type="PANTHER" id="PTHR33702">
    <property type="entry name" value="BNAA09G40010D PROTEIN"/>
    <property type="match status" value="1"/>
</dbReference>
<dbReference type="EMBL" id="BAABME010018976">
    <property type="protein sequence ID" value="GAA0155639.1"/>
    <property type="molecule type" value="Genomic_DNA"/>
</dbReference>
<proteinExistence type="predicted"/>
<dbReference type="AlphaFoldDB" id="A0AAV3PV60"/>
<sequence>MVQESRNEYKGVKWYVNKRKGYQKLHGSSQRMNPCVVVMGGSGNCKKRRFNWRMKLNKKLKLKFKFSISPKKFLIGFRDGYINFMNKIANSSMVTGGGFVGSGGGYGANVMNGFGVKTLKEYDEKMIVEIYKSLVISQTQLVPCDVAKFGRHVICSRTH</sequence>
<comment type="caution">
    <text evidence="1">The sequence shown here is derived from an EMBL/GenBank/DDBJ whole genome shotgun (WGS) entry which is preliminary data.</text>
</comment>
<dbReference type="PANTHER" id="PTHR33702:SF5">
    <property type="entry name" value="OS01G0308600 PROTEIN"/>
    <property type="match status" value="1"/>
</dbReference>
<reference evidence="1 2" key="1">
    <citation type="submission" date="2024-01" db="EMBL/GenBank/DDBJ databases">
        <title>The complete chloroplast genome sequence of Lithospermum erythrorhizon: insights into the phylogenetic relationship among Boraginaceae species and the maternal lineages of purple gromwells.</title>
        <authorList>
            <person name="Okada T."/>
            <person name="Watanabe K."/>
        </authorList>
    </citation>
    <scope>NUCLEOTIDE SEQUENCE [LARGE SCALE GENOMIC DNA]</scope>
</reference>
<organism evidence="1 2">
    <name type="scientific">Lithospermum erythrorhizon</name>
    <name type="common">Purple gromwell</name>
    <name type="synonym">Lithospermum officinale var. erythrorhizon</name>
    <dbReference type="NCBI Taxonomy" id="34254"/>
    <lineage>
        <taxon>Eukaryota</taxon>
        <taxon>Viridiplantae</taxon>
        <taxon>Streptophyta</taxon>
        <taxon>Embryophyta</taxon>
        <taxon>Tracheophyta</taxon>
        <taxon>Spermatophyta</taxon>
        <taxon>Magnoliopsida</taxon>
        <taxon>eudicotyledons</taxon>
        <taxon>Gunneridae</taxon>
        <taxon>Pentapetalae</taxon>
        <taxon>asterids</taxon>
        <taxon>lamiids</taxon>
        <taxon>Boraginales</taxon>
        <taxon>Boraginaceae</taxon>
        <taxon>Boraginoideae</taxon>
        <taxon>Lithospermeae</taxon>
        <taxon>Lithospermum</taxon>
    </lineage>
</organism>
<protein>
    <submittedName>
        <fullName evidence="1">Uncharacterized protein</fullName>
    </submittedName>
</protein>
<gene>
    <name evidence="1" type="ORF">LIER_38123</name>
</gene>